<evidence type="ECO:0000256" key="1">
    <source>
        <dbReference type="SAM" id="MobiDB-lite"/>
    </source>
</evidence>
<accession>A0A8J6C221</accession>
<keyword evidence="2" id="KW-1133">Transmembrane helix</keyword>
<keyword evidence="3" id="KW-0732">Signal</keyword>
<feature type="region of interest" description="Disordered" evidence="1">
    <location>
        <begin position="34"/>
        <end position="57"/>
    </location>
</feature>
<feature type="signal peptide" evidence="3">
    <location>
        <begin position="1"/>
        <end position="23"/>
    </location>
</feature>
<dbReference type="EMBL" id="JAGTXO010000057">
    <property type="protein sequence ID" value="KAG8458064.1"/>
    <property type="molecule type" value="Genomic_DNA"/>
</dbReference>
<proteinExistence type="predicted"/>
<feature type="compositionally biased region" description="Gly residues" evidence="1">
    <location>
        <begin position="36"/>
        <end position="50"/>
    </location>
</feature>
<gene>
    <name evidence="4" type="ORF">KFE25_012724</name>
</gene>
<evidence type="ECO:0000256" key="2">
    <source>
        <dbReference type="SAM" id="Phobius"/>
    </source>
</evidence>
<dbReference type="Proteomes" id="UP000751190">
    <property type="component" value="Unassembled WGS sequence"/>
</dbReference>
<keyword evidence="2" id="KW-0812">Transmembrane</keyword>
<feature type="transmembrane region" description="Helical" evidence="2">
    <location>
        <begin position="61"/>
        <end position="83"/>
    </location>
</feature>
<dbReference type="AlphaFoldDB" id="A0A8J6C221"/>
<evidence type="ECO:0000313" key="5">
    <source>
        <dbReference type="Proteomes" id="UP000751190"/>
    </source>
</evidence>
<name>A0A8J6C221_DIALT</name>
<evidence type="ECO:0000256" key="3">
    <source>
        <dbReference type="SAM" id="SignalP"/>
    </source>
</evidence>
<sequence length="113" mass="12369">MMVIRRGSMRGALALSWLAGVAAVYPDPMGYATGSRGFGNRGSRGLGGSGVRSDPRPDVPFYYVVPFVVIVVGLIAFMIWLIVSDERADAKKRDNDKRARSLKYGKADPRYAE</sequence>
<protein>
    <submittedName>
        <fullName evidence="4">Uncharacterized protein</fullName>
    </submittedName>
</protein>
<reference evidence="4" key="1">
    <citation type="submission" date="2021-05" db="EMBL/GenBank/DDBJ databases">
        <title>The genome of the haptophyte Pavlova lutheri (Diacronema luteri, Pavlovales) - a model for lipid biosynthesis in eukaryotic algae.</title>
        <authorList>
            <person name="Hulatt C.J."/>
            <person name="Posewitz M.C."/>
        </authorList>
    </citation>
    <scope>NUCLEOTIDE SEQUENCE</scope>
    <source>
        <strain evidence="4">NIVA-4/92</strain>
    </source>
</reference>
<organism evidence="4 5">
    <name type="scientific">Diacronema lutheri</name>
    <name type="common">Unicellular marine alga</name>
    <name type="synonym">Monochrysis lutheri</name>
    <dbReference type="NCBI Taxonomy" id="2081491"/>
    <lineage>
        <taxon>Eukaryota</taxon>
        <taxon>Haptista</taxon>
        <taxon>Haptophyta</taxon>
        <taxon>Pavlovophyceae</taxon>
        <taxon>Pavlovales</taxon>
        <taxon>Pavlovaceae</taxon>
        <taxon>Diacronema</taxon>
    </lineage>
</organism>
<dbReference type="OrthoDB" id="10593529at2759"/>
<keyword evidence="5" id="KW-1185">Reference proteome</keyword>
<evidence type="ECO:0000313" key="4">
    <source>
        <dbReference type="EMBL" id="KAG8458064.1"/>
    </source>
</evidence>
<keyword evidence="2" id="KW-0472">Membrane</keyword>
<comment type="caution">
    <text evidence="4">The sequence shown here is derived from an EMBL/GenBank/DDBJ whole genome shotgun (WGS) entry which is preliminary data.</text>
</comment>
<feature type="region of interest" description="Disordered" evidence="1">
    <location>
        <begin position="88"/>
        <end position="113"/>
    </location>
</feature>
<feature type="chain" id="PRO_5035316700" evidence="3">
    <location>
        <begin position="24"/>
        <end position="113"/>
    </location>
</feature>